<dbReference type="RefSeq" id="XP_009057680.1">
    <property type="nucleotide sequence ID" value="XM_009059432.1"/>
</dbReference>
<keyword evidence="2" id="KW-0732">Signal</keyword>
<feature type="signal peptide" evidence="2">
    <location>
        <begin position="1"/>
        <end position="25"/>
    </location>
</feature>
<evidence type="ECO:0000256" key="1">
    <source>
        <dbReference type="SAM" id="MobiDB-lite"/>
    </source>
</evidence>
<feature type="region of interest" description="Disordered" evidence="1">
    <location>
        <begin position="157"/>
        <end position="186"/>
    </location>
</feature>
<dbReference type="KEGG" id="lgi:LOTGIDRAFT_233397"/>
<name>V4BRS6_LOTGI</name>
<keyword evidence="4" id="KW-1185">Reference proteome</keyword>
<proteinExistence type="predicted"/>
<sequence>MAAKMTSMLVCCIAIVILESTSVLGFFHPPMPDCKTDASCGADSVTASYGAINYCCASGSKLSLGVESVNGQMKSTCKCVKPFSFQSLMPKGFQVPRFCTRYEAGQPIPCGENADTGTANNKNVCCGTGYTLHITSKIKRGVTKEHCRCRAVSAAAPAAPAAPPPGGAVPLSHHHHQEALPHHHHQEVQLHPLQVHCKQQCLSLKSRVLDSPFPGFIKT</sequence>
<evidence type="ECO:0000313" key="3">
    <source>
        <dbReference type="EMBL" id="ESO91614.1"/>
    </source>
</evidence>
<dbReference type="CTD" id="20249256"/>
<dbReference type="EMBL" id="KB202237">
    <property type="protein sequence ID" value="ESO91614.1"/>
    <property type="molecule type" value="Genomic_DNA"/>
</dbReference>
<dbReference type="AlphaFoldDB" id="V4BRS6"/>
<gene>
    <name evidence="3" type="ORF">LOTGIDRAFT_233397</name>
</gene>
<reference evidence="3 4" key="1">
    <citation type="journal article" date="2013" name="Nature">
        <title>Insights into bilaterian evolution from three spiralian genomes.</title>
        <authorList>
            <person name="Simakov O."/>
            <person name="Marletaz F."/>
            <person name="Cho S.J."/>
            <person name="Edsinger-Gonzales E."/>
            <person name="Havlak P."/>
            <person name="Hellsten U."/>
            <person name="Kuo D.H."/>
            <person name="Larsson T."/>
            <person name="Lv J."/>
            <person name="Arendt D."/>
            <person name="Savage R."/>
            <person name="Osoegawa K."/>
            <person name="de Jong P."/>
            <person name="Grimwood J."/>
            <person name="Chapman J.A."/>
            <person name="Shapiro H."/>
            <person name="Aerts A."/>
            <person name="Otillar R.P."/>
            <person name="Terry A.Y."/>
            <person name="Boore J.L."/>
            <person name="Grigoriev I.V."/>
            <person name="Lindberg D.R."/>
            <person name="Seaver E.C."/>
            <person name="Weisblat D.A."/>
            <person name="Putnam N.H."/>
            <person name="Rokhsar D.S."/>
        </authorList>
    </citation>
    <scope>NUCLEOTIDE SEQUENCE [LARGE SCALE GENOMIC DNA]</scope>
</reference>
<feature type="chain" id="PRO_5004717207" evidence="2">
    <location>
        <begin position="26"/>
        <end position="219"/>
    </location>
</feature>
<organism evidence="3 4">
    <name type="scientific">Lottia gigantea</name>
    <name type="common">Giant owl limpet</name>
    <dbReference type="NCBI Taxonomy" id="225164"/>
    <lineage>
        <taxon>Eukaryota</taxon>
        <taxon>Metazoa</taxon>
        <taxon>Spiralia</taxon>
        <taxon>Lophotrochozoa</taxon>
        <taxon>Mollusca</taxon>
        <taxon>Gastropoda</taxon>
        <taxon>Patellogastropoda</taxon>
        <taxon>Lottioidea</taxon>
        <taxon>Lottiidae</taxon>
        <taxon>Lottia</taxon>
    </lineage>
</organism>
<evidence type="ECO:0000313" key="4">
    <source>
        <dbReference type="Proteomes" id="UP000030746"/>
    </source>
</evidence>
<evidence type="ECO:0000256" key="2">
    <source>
        <dbReference type="SAM" id="SignalP"/>
    </source>
</evidence>
<protein>
    <submittedName>
        <fullName evidence="3">Uncharacterized protein</fullName>
    </submittedName>
</protein>
<accession>V4BRS6</accession>
<dbReference type="HOGENOM" id="CLU_1262823_0_0_1"/>
<dbReference type="GeneID" id="20249256"/>
<dbReference type="Proteomes" id="UP000030746">
    <property type="component" value="Unassembled WGS sequence"/>
</dbReference>